<evidence type="ECO:0000313" key="2">
    <source>
        <dbReference type="EMBL" id="MBB5713410.1"/>
    </source>
</evidence>
<dbReference type="Gene3D" id="1.10.10.2520">
    <property type="entry name" value="Cell wall hydrolase SleB, domain 1"/>
    <property type="match status" value="1"/>
</dbReference>
<keyword evidence="3" id="KW-1185">Reference proteome</keyword>
<dbReference type="GO" id="GO:0016787">
    <property type="term" value="F:hydrolase activity"/>
    <property type="evidence" value="ECO:0007669"/>
    <property type="project" value="InterPro"/>
</dbReference>
<dbReference type="InterPro" id="IPR042047">
    <property type="entry name" value="SleB_dom1"/>
</dbReference>
<gene>
    <name evidence="2" type="ORF">FHS94_000229</name>
</gene>
<dbReference type="AlphaFoldDB" id="A0A7W9BA63"/>
<dbReference type="Proteomes" id="UP000546200">
    <property type="component" value="Unassembled WGS sequence"/>
</dbReference>
<organism evidence="2 3">
    <name type="scientific">Sphingomonas aerophila</name>
    <dbReference type="NCBI Taxonomy" id="1344948"/>
    <lineage>
        <taxon>Bacteria</taxon>
        <taxon>Pseudomonadati</taxon>
        <taxon>Pseudomonadota</taxon>
        <taxon>Alphaproteobacteria</taxon>
        <taxon>Sphingomonadales</taxon>
        <taxon>Sphingomonadaceae</taxon>
        <taxon>Sphingomonas</taxon>
    </lineage>
</organism>
<evidence type="ECO:0000313" key="3">
    <source>
        <dbReference type="Proteomes" id="UP000546200"/>
    </source>
</evidence>
<proteinExistence type="predicted"/>
<comment type="caution">
    <text evidence="2">The sequence shown here is derived from an EMBL/GenBank/DDBJ whole genome shotgun (WGS) entry which is preliminary data.</text>
</comment>
<sequence>MRKPILLGIPALVCATSCTPADPPRSAATTPALATVAPARPIRDERVLLSRLALEVPDDLSRGPVAGPVAGAAVGAPPFRASFSAPDDADRALECLTAAVYYEARSEATDGQRAVAQVVLNRVRDRAFPKTVCGVVYQGSTRSTGCQFSFTCDGSMLRPRDWMSWGRAKIVAGAALAGEVYAPVGAATYYHANYVMPWWASSLARVGSVGSHIFYRWRDAMERALTFRQEYAGGEPVAVPGSNSGTVTTVAGVAIHVGDQPSDLVTVHRGSEMAAAAAAIPAVANGVTPTLTPRPASMRHAAPRLMSVAGVRVHRGVDPHAGEDAPAGSDETI</sequence>
<dbReference type="RefSeq" id="WP_184053599.1">
    <property type="nucleotide sequence ID" value="NZ_JACIJK010000001.1"/>
</dbReference>
<protein>
    <recommendedName>
        <fullName evidence="1">Cell wall hydrolase SleB domain-containing protein</fullName>
    </recommendedName>
</protein>
<dbReference type="Pfam" id="PF07486">
    <property type="entry name" value="Hydrolase_2"/>
    <property type="match status" value="1"/>
</dbReference>
<dbReference type="EMBL" id="JACIJK010000001">
    <property type="protein sequence ID" value="MBB5713410.1"/>
    <property type="molecule type" value="Genomic_DNA"/>
</dbReference>
<feature type="domain" description="Cell wall hydrolase SleB" evidence="1">
    <location>
        <begin position="107"/>
        <end position="215"/>
    </location>
</feature>
<dbReference type="InterPro" id="IPR011105">
    <property type="entry name" value="Cell_wall_hydrolase_SleB"/>
</dbReference>
<name>A0A7W9BA63_9SPHN</name>
<reference evidence="2 3" key="1">
    <citation type="submission" date="2020-08" db="EMBL/GenBank/DDBJ databases">
        <title>Genomic Encyclopedia of Type Strains, Phase IV (KMG-IV): sequencing the most valuable type-strain genomes for metagenomic binning, comparative biology and taxonomic classification.</title>
        <authorList>
            <person name="Goeker M."/>
        </authorList>
    </citation>
    <scope>NUCLEOTIDE SEQUENCE [LARGE SCALE GENOMIC DNA]</scope>
    <source>
        <strain evidence="2 3">DSM 100044</strain>
    </source>
</reference>
<evidence type="ECO:0000259" key="1">
    <source>
        <dbReference type="Pfam" id="PF07486"/>
    </source>
</evidence>
<accession>A0A7W9BA63</accession>